<name>A0A2D2Q3Y4_PARLV</name>
<feature type="domain" description="Glycosyltransferase subfamily 4-like N-terminal" evidence="5">
    <location>
        <begin position="51"/>
        <end position="221"/>
    </location>
</feature>
<dbReference type="Pfam" id="PF00534">
    <property type="entry name" value="Glycos_transf_1"/>
    <property type="match status" value="1"/>
</dbReference>
<dbReference type="InterPro" id="IPR028098">
    <property type="entry name" value="Glyco_trans_4-like_N"/>
</dbReference>
<dbReference type="PANTHER" id="PTHR12526">
    <property type="entry name" value="GLYCOSYLTRANSFERASE"/>
    <property type="match status" value="1"/>
</dbReference>
<evidence type="ECO:0000256" key="3">
    <source>
        <dbReference type="SAM" id="MobiDB-lite"/>
    </source>
</evidence>
<organism evidence="6 7">
    <name type="scientific">Parathermosynechococcus lividus PCC 6715</name>
    <dbReference type="NCBI Taxonomy" id="1917166"/>
    <lineage>
        <taxon>Bacteria</taxon>
        <taxon>Bacillati</taxon>
        <taxon>Cyanobacteriota</taxon>
        <taxon>Cyanophyceae</taxon>
        <taxon>Acaryochloridales</taxon>
        <taxon>Thermosynechococcaceae</taxon>
        <taxon>Parathermosynechococcus</taxon>
    </lineage>
</organism>
<dbReference type="Gene3D" id="3.40.50.2000">
    <property type="entry name" value="Glycogen Phosphorylase B"/>
    <property type="match status" value="2"/>
</dbReference>
<evidence type="ECO:0000313" key="7">
    <source>
        <dbReference type="Proteomes" id="UP000231057"/>
    </source>
</evidence>
<evidence type="ECO:0000313" key="6">
    <source>
        <dbReference type="EMBL" id="ATS19202.1"/>
    </source>
</evidence>
<dbReference type="OrthoDB" id="7847955at2"/>
<feature type="domain" description="Glycosyl transferase family 1" evidence="4">
    <location>
        <begin position="231"/>
        <end position="402"/>
    </location>
</feature>
<dbReference type="EMBL" id="CP018092">
    <property type="protein sequence ID" value="ATS19202.1"/>
    <property type="molecule type" value="Genomic_DNA"/>
</dbReference>
<dbReference type="KEGG" id="slw:BRW62_11155"/>
<accession>A0A2D2Q3Y4</accession>
<evidence type="ECO:0000259" key="4">
    <source>
        <dbReference type="Pfam" id="PF00534"/>
    </source>
</evidence>
<dbReference type="AlphaFoldDB" id="A0A2D2Q3Y4"/>
<feature type="region of interest" description="Disordered" evidence="3">
    <location>
        <begin position="1"/>
        <end position="22"/>
    </location>
</feature>
<keyword evidence="2" id="KW-0808">Transferase</keyword>
<reference evidence="6 7" key="1">
    <citation type="submission" date="2016-11" db="EMBL/GenBank/DDBJ databases">
        <title>Complete genome sequence of thermophilic cyanobacteria strain Synechococcus sp. PCC6715.</title>
        <authorList>
            <person name="Tang J."/>
            <person name="Daroch M."/>
            <person name="Liang Y."/>
            <person name="Jiang D."/>
            <person name="Shah M."/>
        </authorList>
    </citation>
    <scope>NUCLEOTIDE SEQUENCE [LARGE SCALE GENOMIC DNA]</scope>
    <source>
        <strain evidence="6 7">PCC 6715</strain>
    </source>
</reference>
<protein>
    <submittedName>
        <fullName evidence="6">Glycoside hydrolase</fullName>
    </submittedName>
</protein>
<dbReference type="CDD" id="cd03800">
    <property type="entry name" value="GT4_sucrose_synthase"/>
    <property type="match status" value="1"/>
</dbReference>
<evidence type="ECO:0000259" key="5">
    <source>
        <dbReference type="Pfam" id="PF13579"/>
    </source>
</evidence>
<dbReference type="GO" id="GO:0016757">
    <property type="term" value="F:glycosyltransferase activity"/>
    <property type="evidence" value="ECO:0007669"/>
    <property type="project" value="UniProtKB-KW"/>
</dbReference>
<gene>
    <name evidence="6" type="ORF">BRW62_11155</name>
</gene>
<reference evidence="7" key="2">
    <citation type="journal article" date="2022" name="Front. Microbiol.">
        <title>Comparative Genomic Analysis Revealed Distinct Molecular Components and Organization of CO2-Concentrating Mechanism in Thermophilic Cyanobacteria.</title>
        <authorList>
            <person name="Tang J."/>
            <person name="Zhou H."/>
            <person name="Yao D."/>
            <person name="Riaz S."/>
            <person name="You D."/>
            <person name="Klepacz-Smolka A."/>
            <person name="Daroch M."/>
        </authorList>
    </citation>
    <scope>NUCLEOTIDE SEQUENCE [LARGE SCALE GENOMIC DNA]</scope>
    <source>
        <strain evidence="7">PCC 6715</strain>
    </source>
</reference>
<dbReference type="Proteomes" id="UP000231057">
    <property type="component" value="Chromosome"/>
</dbReference>
<keyword evidence="6" id="KW-0378">Hydrolase</keyword>
<dbReference type="SUPFAM" id="SSF53756">
    <property type="entry name" value="UDP-Glycosyltransferase/glycogen phosphorylase"/>
    <property type="match status" value="1"/>
</dbReference>
<dbReference type="InterPro" id="IPR001296">
    <property type="entry name" value="Glyco_trans_1"/>
</dbReference>
<evidence type="ECO:0000256" key="2">
    <source>
        <dbReference type="ARBA" id="ARBA00022679"/>
    </source>
</evidence>
<sequence length="460" mass="50229">MQSFPASTRKAKNTLPRAFAAPQPQIPARQPIALISVHGDPAAAVGHESAGGQNIYVRQLGEALAAAGWHVDMFTRKVNPEDADVVEHGSHCRTIRLEAGPVTYIPREHLFDTLPDFVEAFKRYHTKVGYPLVHTNYWLSGWVGCQLRQELHFQWLHTYHSLGVVKYQVASEQANRDDTRLRVEADILEQADCVIATSPQEEAYLRSLVSRLGHIRLIPCGTDLSLFYPQPDARRRLQIPHQEPLILYVGRFDRRKGLETLVAALAQVPRGQLLIVGGSDPQRSDGAERCRIEGLVQAYGLGDRVTFVGQVAHEDLGAYYSAADVCVVPSYYEPFGLVAIEAMACGTPVIASAVGGLQFTVVPEETGLLVPPEDATALAAAIQRLIDAPQWAQMLGANGRERVAAQFDWQAIALQMGALYRQLFAASLMGMSGCLTALANTDMLASMDALLNNSPASLAS</sequence>
<dbReference type="PANTHER" id="PTHR12526:SF510">
    <property type="entry name" value="D-INOSITOL 3-PHOSPHATE GLYCOSYLTRANSFERASE"/>
    <property type="match status" value="1"/>
</dbReference>
<dbReference type="GO" id="GO:0016787">
    <property type="term" value="F:hydrolase activity"/>
    <property type="evidence" value="ECO:0007669"/>
    <property type="project" value="UniProtKB-KW"/>
</dbReference>
<keyword evidence="1" id="KW-0328">Glycosyltransferase</keyword>
<dbReference type="Pfam" id="PF13579">
    <property type="entry name" value="Glyco_trans_4_4"/>
    <property type="match status" value="1"/>
</dbReference>
<proteinExistence type="predicted"/>
<evidence type="ECO:0000256" key="1">
    <source>
        <dbReference type="ARBA" id="ARBA00022676"/>
    </source>
</evidence>
<keyword evidence="7" id="KW-1185">Reference proteome</keyword>
<dbReference type="RefSeq" id="WP_099799542.1">
    <property type="nucleotide sequence ID" value="NZ_CP018092.1"/>
</dbReference>